<dbReference type="HOGENOM" id="CLU_2059385_0_0_6"/>
<protein>
    <submittedName>
        <fullName evidence="1">Uncharacterized protein</fullName>
    </submittedName>
</protein>
<organism evidence="1 2">
    <name type="scientific">Pseudomonas syringae pv. tomato (strain ATCC BAA-871 / DC3000)</name>
    <dbReference type="NCBI Taxonomy" id="223283"/>
    <lineage>
        <taxon>Bacteria</taxon>
        <taxon>Pseudomonadati</taxon>
        <taxon>Pseudomonadota</taxon>
        <taxon>Gammaproteobacteria</taxon>
        <taxon>Pseudomonadales</taxon>
        <taxon>Pseudomonadaceae</taxon>
        <taxon>Pseudomonas</taxon>
    </lineage>
</organism>
<dbReference type="Proteomes" id="UP000002515">
    <property type="component" value="Chromosome"/>
</dbReference>
<keyword evidence="2" id="KW-1185">Reference proteome</keyword>
<dbReference type="EMBL" id="AE016853">
    <property type="protein sequence ID" value="AAO58862.1"/>
    <property type="molecule type" value="Genomic_DNA"/>
</dbReference>
<sequence>MQVVGVFVAGDAAQFVALGGDFAVGVVGESTRGAAGQGDLRQAVGCVPLIMGDGAGFFLTGDLPTQGVVTVFTLATIGQALFQQLAKAVPAQRVTTAVGVSIKSGTAKGVLIIKILHPL</sequence>
<reference evidence="1 2" key="1">
    <citation type="journal article" date="2003" name="Proc. Natl. Acad. Sci. U.S.A.">
        <title>The complete genome sequence of the Arabidopsis and tomato pathogen Pseudomonas syringae pv. tomato DC3000.</title>
        <authorList>
            <person name="Buell C.R."/>
            <person name="Joardar V."/>
            <person name="Lindeberg M."/>
            <person name="Selengut J."/>
            <person name="Paulsen I.T."/>
            <person name="Gwinn M.L."/>
            <person name="Dodson R.J."/>
            <person name="Deboy R.T."/>
            <person name="Durkin A.S."/>
            <person name="Kolonay J.F."/>
            <person name="Madupu R."/>
            <person name="Daugherty S."/>
            <person name="Brinkac L."/>
            <person name="Beanan M.J."/>
            <person name="Haft D.H."/>
            <person name="Nelson W.C."/>
            <person name="Davidsen T."/>
            <person name="Zafar N."/>
            <person name="Zhou L."/>
            <person name="Liu J."/>
            <person name="Yuan Q."/>
            <person name="Khouri H."/>
            <person name="Fedorova N."/>
            <person name="Tran B."/>
            <person name="Russell D."/>
            <person name="Berry K."/>
            <person name="Utterback T."/>
            <person name="Van Aken S.E."/>
            <person name="Feldblyum T.V."/>
            <person name="D'Ascenzo M."/>
            <person name="Deng W.L."/>
            <person name="Ramos A.R."/>
            <person name="Alfano J.R."/>
            <person name="Cartinhour S."/>
            <person name="Chatterjee A.K."/>
            <person name="Delaney T.P."/>
            <person name="Lazarowitz S.G."/>
            <person name="Martin G.B."/>
            <person name="Schneider D.J."/>
            <person name="Tang X."/>
            <person name="Bender C.L."/>
            <person name="White O."/>
            <person name="Fraser C.M."/>
            <person name="Collmer A."/>
        </authorList>
    </citation>
    <scope>NUCLEOTIDE SEQUENCE [LARGE SCALE GENOMIC DNA]</scope>
    <source>
        <strain evidence="2">ATCC BAA-871 / DC3000</strain>
    </source>
</reference>
<proteinExistence type="predicted"/>
<evidence type="ECO:0000313" key="2">
    <source>
        <dbReference type="Proteomes" id="UP000002515"/>
    </source>
</evidence>
<dbReference type="PATRIC" id="fig|223283.9.peg.5571"/>
<name>Q87U69_PSESM</name>
<gene>
    <name evidence="1" type="ordered locus">PSPTO_5442</name>
</gene>
<accession>Q87U69</accession>
<dbReference type="AlphaFoldDB" id="Q87U69"/>
<evidence type="ECO:0000313" key="1">
    <source>
        <dbReference type="EMBL" id="AAO58862.1"/>
    </source>
</evidence>
<dbReference type="KEGG" id="pst:PSPTO_5442"/>